<sequence length="202" mass="21978">MTNNFPEFTGRVCPAPCEGSCVLGINELPVAIKSIECAIIDRGFEMGWMVPRPPAIRTGKKVAVIGSGPAGLAAADQLNKAGHYVTVYDRNDRFGGLLMYGIPNMKLEKGLVQRRIDLMEAEGIKFVANAHAGVTHDVAKIKYENDAVILATGATWPRDLPIANRNLDVIHFAMEFLQLNTQSLLDSELSDGKYISAKGKHV</sequence>
<dbReference type="SUPFAM" id="SSF51971">
    <property type="entry name" value="Nucleotide-binding domain"/>
    <property type="match status" value="1"/>
</dbReference>
<comment type="caution">
    <text evidence="3">The sequence shown here is derived from an EMBL/GenBank/DDBJ whole genome shotgun (WGS) entry which is preliminary data.</text>
</comment>
<proteinExistence type="predicted"/>
<evidence type="ECO:0000259" key="2">
    <source>
        <dbReference type="Pfam" id="PF14691"/>
    </source>
</evidence>
<dbReference type="AlphaFoldDB" id="A0A9P5S7U0"/>
<dbReference type="InterPro" id="IPR009051">
    <property type="entry name" value="Helical_ferredxn"/>
</dbReference>
<evidence type="ECO:0000259" key="1">
    <source>
        <dbReference type="Pfam" id="PF07992"/>
    </source>
</evidence>
<accession>A0A9P5S7U0</accession>
<feature type="domain" description="Dihydroprymidine dehydrogenase" evidence="2">
    <location>
        <begin position="2"/>
        <end position="47"/>
    </location>
</feature>
<keyword evidence="4" id="KW-1185">Reference proteome</keyword>
<dbReference type="Pfam" id="PF14691">
    <property type="entry name" value="Fer4_20"/>
    <property type="match status" value="1"/>
</dbReference>
<dbReference type="EMBL" id="JAAAUY010003066">
    <property type="protein sequence ID" value="KAF9308389.1"/>
    <property type="molecule type" value="Genomic_DNA"/>
</dbReference>
<dbReference type="SUPFAM" id="SSF46548">
    <property type="entry name" value="alpha-helical ferredoxin"/>
    <property type="match status" value="1"/>
</dbReference>
<feature type="domain" description="FAD/NAD(P)-binding" evidence="1">
    <location>
        <begin position="60"/>
        <end position="170"/>
    </location>
</feature>
<evidence type="ECO:0000313" key="4">
    <source>
        <dbReference type="Proteomes" id="UP000696485"/>
    </source>
</evidence>
<dbReference type="PRINTS" id="PR00419">
    <property type="entry name" value="ADXRDTASE"/>
</dbReference>
<dbReference type="InterPro" id="IPR051394">
    <property type="entry name" value="Glutamate_Synthase"/>
</dbReference>
<dbReference type="GO" id="GO:0016491">
    <property type="term" value="F:oxidoreductase activity"/>
    <property type="evidence" value="ECO:0007669"/>
    <property type="project" value="InterPro"/>
</dbReference>
<name>A0A9P5S7U0_9FUNG</name>
<dbReference type="GO" id="GO:0051536">
    <property type="term" value="F:iron-sulfur cluster binding"/>
    <property type="evidence" value="ECO:0007669"/>
    <property type="project" value="InterPro"/>
</dbReference>
<organism evidence="3 4">
    <name type="scientific">Podila minutissima</name>
    <dbReference type="NCBI Taxonomy" id="64525"/>
    <lineage>
        <taxon>Eukaryota</taxon>
        <taxon>Fungi</taxon>
        <taxon>Fungi incertae sedis</taxon>
        <taxon>Mucoromycota</taxon>
        <taxon>Mortierellomycotina</taxon>
        <taxon>Mortierellomycetes</taxon>
        <taxon>Mortierellales</taxon>
        <taxon>Mortierellaceae</taxon>
        <taxon>Podila</taxon>
    </lineage>
</organism>
<dbReference type="InterPro" id="IPR036188">
    <property type="entry name" value="FAD/NAD-bd_sf"/>
</dbReference>
<dbReference type="FunFam" id="3.40.50.720:FF:000113">
    <property type="entry name" value="Glutamate synthase [NADH], amyloplastic"/>
    <property type="match status" value="1"/>
</dbReference>
<reference evidence="3" key="1">
    <citation type="journal article" date="2020" name="Fungal Divers.">
        <title>Resolving the Mortierellaceae phylogeny through synthesis of multi-gene phylogenetics and phylogenomics.</title>
        <authorList>
            <person name="Vandepol N."/>
            <person name="Liber J."/>
            <person name="Desiro A."/>
            <person name="Na H."/>
            <person name="Kennedy M."/>
            <person name="Barry K."/>
            <person name="Grigoriev I.V."/>
            <person name="Miller A.N."/>
            <person name="O'Donnell K."/>
            <person name="Stajich J.E."/>
            <person name="Bonito G."/>
        </authorList>
    </citation>
    <scope>NUCLEOTIDE SEQUENCE</scope>
    <source>
        <strain evidence="3">NVP1</strain>
    </source>
</reference>
<dbReference type="PANTHER" id="PTHR43100:SF1">
    <property type="entry name" value="GLUTAMATE SYNTHASE [NADPH] SMALL CHAIN"/>
    <property type="match status" value="1"/>
</dbReference>
<gene>
    <name evidence="3" type="primary">GLT1_7</name>
    <name evidence="3" type="ORF">BG006_005453</name>
</gene>
<evidence type="ECO:0000313" key="3">
    <source>
        <dbReference type="EMBL" id="KAF9308389.1"/>
    </source>
</evidence>
<dbReference type="Proteomes" id="UP000696485">
    <property type="component" value="Unassembled WGS sequence"/>
</dbReference>
<dbReference type="Gene3D" id="3.50.50.60">
    <property type="entry name" value="FAD/NAD(P)-binding domain"/>
    <property type="match status" value="1"/>
</dbReference>
<dbReference type="PANTHER" id="PTHR43100">
    <property type="entry name" value="GLUTAMATE SYNTHASE [NADPH] SMALL CHAIN"/>
    <property type="match status" value="1"/>
</dbReference>
<dbReference type="Pfam" id="PF07992">
    <property type="entry name" value="Pyr_redox_2"/>
    <property type="match status" value="1"/>
</dbReference>
<dbReference type="Gene3D" id="1.10.1060.10">
    <property type="entry name" value="Alpha-helical ferredoxin"/>
    <property type="match status" value="1"/>
</dbReference>
<dbReference type="InterPro" id="IPR023753">
    <property type="entry name" value="FAD/NAD-binding_dom"/>
</dbReference>
<dbReference type="InterPro" id="IPR028261">
    <property type="entry name" value="DPD_II"/>
</dbReference>
<protein>
    <submittedName>
        <fullName evidence="3">Glutamate synthase [NADH]</fullName>
    </submittedName>
</protein>
<feature type="non-terminal residue" evidence="3">
    <location>
        <position position="202"/>
    </location>
</feature>